<comment type="caution">
    <text evidence="6">The sequence shown here is derived from an EMBL/GenBank/DDBJ whole genome shotgun (WGS) entry which is preliminary data.</text>
</comment>
<proteinExistence type="predicted"/>
<keyword evidence="7" id="KW-1185">Reference proteome</keyword>
<dbReference type="Proteomes" id="UP001299068">
    <property type="component" value="Unassembled WGS sequence"/>
</dbReference>
<feature type="chain" id="PRO_5046386839" evidence="4">
    <location>
        <begin position="27"/>
        <end position="652"/>
    </location>
</feature>
<evidence type="ECO:0000256" key="3">
    <source>
        <dbReference type="SAM" id="MobiDB-lite"/>
    </source>
</evidence>
<dbReference type="PROSITE" id="PS51781">
    <property type="entry name" value="SH3B"/>
    <property type="match status" value="4"/>
</dbReference>
<feature type="compositionally biased region" description="Basic and acidic residues" evidence="3">
    <location>
        <begin position="321"/>
        <end position="351"/>
    </location>
</feature>
<dbReference type="RefSeq" id="WP_221861836.1">
    <property type="nucleotide sequence ID" value="NZ_JAIKTU010000012.1"/>
</dbReference>
<feature type="domain" description="SH3b" evidence="5">
    <location>
        <begin position="350"/>
        <end position="412"/>
    </location>
</feature>
<dbReference type="Pfam" id="PF01520">
    <property type="entry name" value="Amidase_3"/>
    <property type="match status" value="1"/>
</dbReference>
<dbReference type="InterPro" id="IPR052354">
    <property type="entry name" value="Cell_Wall_Dynamics_Protein"/>
</dbReference>
<name>A0ABS7L0K2_CLOSR</name>
<feature type="domain" description="SH3b" evidence="5">
    <location>
        <begin position="516"/>
        <end position="578"/>
    </location>
</feature>
<dbReference type="InterPro" id="IPR003646">
    <property type="entry name" value="SH3-like_bac-type"/>
</dbReference>
<organism evidence="6 7">
    <name type="scientific">Clostridium sardiniense</name>
    <name type="common">Clostridium absonum</name>
    <dbReference type="NCBI Taxonomy" id="29369"/>
    <lineage>
        <taxon>Bacteria</taxon>
        <taxon>Bacillati</taxon>
        <taxon>Bacillota</taxon>
        <taxon>Clostridia</taxon>
        <taxon>Eubacteriales</taxon>
        <taxon>Clostridiaceae</taxon>
        <taxon>Clostridium</taxon>
    </lineage>
</organism>
<evidence type="ECO:0000259" key="5">
    <source>
        <dbReference type="PROSITE" id="PS51781"/>
    </source>
</evidence>
<evidence type="ECO:0000313" key="7">
    <source>
        <dbReference type="Proteomes" id="UP001299068"/>
    </source>
</evidence>
<dbReference type="SMART" id="SM00287">
    <property type="entry name" value="SH3b"/>
    <property type="match status" value="4"/>
</dbReference>
<dbReference type="Gene3D" id="3.40.630.40">
    <property type="entry name" value="Zn-dependent exopeptidases"/>
    <property type="match status" value="1"/>
</dbReference>
<feature type="compositionally biased region" description="Low complexity" evidence="3">
    <location>
        <begin position="498"/>
        <end position="518"/>
    </location>
</feature>
<dbReference type="InterPro" id="IPR002508">
    <property type="entry name" value="MurNAc-LAA_cat"/>
</dbReference>
<dbReference type="SMART" id="SM00646">
    <property type="entry name" value="Ami_3"/>
    <property type="match status" value="1"/>
</dbReference>
<dbReference type="Pfam" id="PF08239">
    <property type="entry name" value="SH3_3"/>
    <property type="match status" value="4"/>
</dbReference>
<dbReference type="Gene3D" id="2.30.30.40">
    <property type="entry name" value="SH3 Domains"/>
    <property type="match status" value="4"/>
</dbReference>
<feature type="domain" description="SH3b" evidence="5">
    <location>
        <begin position="592"/>
        <end position="652"/>
    </location>
</feature>
<evidence type="ECO:0000256" key="1">
    <source>
        <dbReference type="ARBA" id="ARBA00022801"/>
    </source>
</evidence>
<gene>
    <name evidence="6" type="ORF">K5V21_14195</name>
</gene>
<evidence type="ECO:0000313" key="6">
    <source>
        <dbReference type="EMBL" id="MBY0756595.1"/>
    </source>
</evidence>
<evidence type="ECO:0000256" key="4">
    <source>
        <dbReference type="SAM" id="SignalP"/>
    </source>
</evidence>
<dbReference type="SUPFAM" id="SSF53187">
    <property type="entry name" value="Zn-dependent exopeptidases"/>
    <property type="match status" value="1"/>
</dbReference>
<keyword evidence="4" id="KW-0732">Signal</keyword>
<reference evidence="6 7" key="1">
    <citation type="journal article" date="2021" name="Cell Host Microbe">
        <title>in vivo commensal control of Clostridioides difficile virulence.</title>
        <authorList>
            <person name="Girinathan B.P."/>
            <person name="Dibenedetto N."/>
            <person name="Worley J.N."/>
            <person name="Peltier J."/>
            <person name="Arrieta-Ortiz M.L."/>
            <person name="Rupa Christinal Immanuel S."/>
            <person name="Lavin R."/>
            <person name="Delaney M.L."/>
            <person name="Cummins C."/>
            <person name="Hoffmann M."/>
            <person name="Luo Y."/>
            <person name="Gonzalez-Escalona N."/>
            <person name="Allard M."/>
            <person name="Onderdonk A.B."/>
            <person name="Gerber G.K."/>
            <person name="Sonenshein A.L."/>
            <person name="Baliga N."/>
            <person name="Dupuy B."/>
            <person name="Bry L."/>
        </authorList>
    </citation>
    <scope>NUCLEOTIDE SEQUENCE [LARGE SCALE GENOMIC DNA]</scope>
    <source>
        <strain evidence="6 7">DSM 599</strain>
    </source>
</reference>
<dbReference type="CDD" id="cd02696">
    <property type="entry name" value="MurNAc-LAA"/>
    <property type="match status" value="1"/>
</dbReference>
<dbReference type="PANTHER" id="PTHR34408:SF1">
    <property type="entry name" value="GLYCOSYL HYDROLASE FAMILY 19 DOMAIN-CONTAINING PROTEIN HI_1415"/>
    <property type="match status" value="1"/>
</dbReference>
<protein>
    <submittedName>
        <fullName evidence="6">SH3 domain-containing protein</fullName>
    </submittedName>
</protein>
<keyword evidence="1" id="KW-0378">Hydrolase</keyword>
<keyword evidence="2" id="KW-0961">Cell wall biogenesis/degradation</keyword>
<sequence>MNRRKLNTIVKTTLLMAAISIAPLFAGGTAANASAATEQEFLSAISKYNQKEVIVENGISLRKGESLDLSKYPDWEMSNSNTITINDKGVVTPKNSGTVYLTKKIGDKVHVFEIYVPKNSSSTYSAPKSNTVDRDHYKVFIDAGHGGHDNGAYGNGVYEDELNLQIALRIQKKLEAKGIEVRMSRTSDVYLSLEERSELANEYAPDVFVSNHINSFDQESANGIETYHHRDKTQYKPLSDNIQNNAIKSTGAVNRGVKSANFAVLRETNMPSSLFEAGFISNKAESSKLKTDEYQEKLATSIADGIEKYLKDNIKLNGNTDKPEEKPDTKPEVKPEEKPDTKPEVKPETTKTGKVTASALNVRSGASTKHSVIGSLSKGSTVEIVSTSNGWHKIKYKNGFGYVSAEYVTINSTPSKPEVKPEEKPDTKPEVKPETIKTGKVTASALNVRNGASTKNKVIGSLSKGATVEIVSTSKGWHKIKYKNGYGYVSADYVTVNSNNSSNTNKPSTNTPSTSTKTGKVTASALNVRNGASTKNKVIGSLSKGAAVEIVSTSNGWHKIKYKNGYGYISADYVSVNNSSSTNKPSTNTPSTKTGKVKASALNVRNGASTKNKVIGSLSRGAKVEIVSTSKGWHKIKYKNGYGYVSADYITL</sequence>
<feature type="region of interest" description="Disordered" evidence="3">
    <location>
        <begin position="315"/>
        <end position="353"/>
    </location>
</feature>
<feature type="region of interest" description="Disordered" evidence="3">
    <location>
        <begin position="498"/>
        <end position="520"/>
    </location>
</feature>
<feature type="domain" description="SH3b" evidence="5">
    <location>
        <begin position="436"/>
        <end position="498"/>
    </location>
</feature>
<feature type="region of interest" description="Disordered" evidence="3">
    <location>
        <begin position="414"/>
        <end position="433"/>
    </location>
</feature>
<feature type="signal peptide" evidence="4">
    <location>
        <begin position="1"/>
        <end position="26"/>
    </location>
</feature>
<dbReference type="PANTHER" id="PTHR34408">
    <property type="entry name" value="FAMILY PROTEIN, PUTATIVE-RELATED"/>
    <property type="match status" value="1"/>
</dbReference>
<feature type="compositionally biased region" description="Basic and acidic residues" evidence="3">
    <location>
        <begin position="417"/>
        <end position="433"/>
    </location>
</feature>
<evidence type="ECO:0000256" key="2">
    <source>
        <dbReference type="ARBA" id="ARBA00023316"/>
    </source>
</evidence>
<dbReference type="EMBL" id="JAIKTU010000012">
    <property type="protein sequence ID" value="MBY0756595.1"/>
    <property type="molecule type" value="Genomic_DNA"/>
</dbReference>
<accession>A0ABS7L0K2</accession>